<keyword evidence="2" id="KW-1185">Reference proteome</keyword>
<reference evidence="1" key="1">
    <citation type="submission" date="2015-03" db="EMBL/GenBank/DDBJ databases">
        <authorList>
            <person name="Xie B.-B."/>
            <person name="Rong J.-C."/>
            <person name="Qin Q.-L."/>
            <person name="Zhang Y.-Z."/>
        </authorList>
    </citation>
    <scope>NUCLEOTIDE SEQUENCE</scope>
    <source>
        <strain evidence="1">DSM 14585</strain>
    </source>
</reference>
<accession>A0ACA8E2P0</accession>
<organism evidence="1 2">
    <name type="scientific">Pseudoalteromonas agarivorans DSM 14585</name>
    <dbReference type="NCBI Taxonomy" id="1312369"/>
    <lineage>
        <taxon>Bacteria</taxon>
        <taxon>Pseudomonadati</taxon>
        <taxon>Pseudomonadota</taxon>
        <taxon>Gammaproteobacteria</taxon>
        <taxon>Alteromonadales</taxon>
        <taxon>Pseudoalteromonadaceae</taxon>
        <taxon>Pseudoalteromonas</taxon>
    </lineage>
</organism>
<dbReference type="EMBL" id="CP011012">
    <property type="protein sequence ID" value="ATC84585.1"/>
    <property type="molecule type" value="Genomic_DNA"/>
</dbReference>
<proteinExistence type="predicted"/>
<evidence type="ECO:0000313" key="1">
    <source>
        <dbReference type="EMBL" id="ATC84585.1"/>
    </source>
</evidence>
<name>A0ACA8E2P0_9GAMM</name>
<evidence type="ECO:0000313" key="2">
    <source>
        <dbReference type="Proteomes" id="UP000217277"/>
    </source>
</evidence>
<dbReference type="Proteomes" id="UP000217277">
    <property type="component" value="Chromosome II"/>
</dbReference>
<sequence length="131" mass="14837">MRICLGVLILLFLFGCASTDKTNIKSEPSIFETAIENRVHIKPLIYIEPLYPVEEAKNNIEGDCKLSFDLENQGKGAVPANLTLIECTNNNFYKQCKNSVKKWLFLPIERFQGKELHTGLVTTCKFRLNAA</sequence>
<protein>
    <submittedName>
        <fullName evidence="1">Uncharacterized protein</fullName>
    </submittedName>
</protein>
<gene>
    <name evidence="1" type="ORF">PAGA_b0727</name>
</gene>